<sequence length="828" mass="94881">MSNDNNSLIGIYLNRFVNSIVSAEFSAQYREGLVKSLWAYISGDGSQNSQVIEEIRAHFSRHGNDSDWSTMRALLISLPNQQTTESLISYLQFLLNLVPNSHSTRPPTVPNTGPANSSSPVNGIKTLFQHPNDVSNSQPRPNGDLIDDEAILSFLPNTLVGLDTQMFTFSKDSLTVPSNVSRGKFMLLHELCECAMMYRHLHDSVERLRGKVASPIKAAFLQSLNVKLMAYASHVNNIFQRSPGSLLSVFHDLQDQIVDLRILSHLQEQLEQLNGFKFLEEVHRLAEFGDTQVSCSAQIIYQELKKPYFQYLEHWILRGELIDVNDEFFISFNKEVDHINDIIRFHNERLPLFLGLTEDDCSHVHQIGKTIIFLDKFCKELDWLNAYVKHYSAFIFEKNQGLLSLDKSSLQVLLQTQFRELVNFLNLVAYGKYELFEHLKNLKSVMLIGSSDFVEAINEKGLAMFNEPATSLTSGKLAGLLSSAIKASSIRMLPQRFQSRIDARILDLSHGSIGWDVFTLEYKLFEPSLELLLNNSGQSTQYLRLFNFLWSFRHFHFLLQKNYVDYVRLQKDYIPKLGAKNVHLAKRGISVARRSWFTKCLRTINLIRFRLLNLVSSILTFLCFDLIENCFQEKVVKSVFKKSHKSNPMSVNKGSRKDRQLAIIDKSFAAAFAYEASPTYSDTKRVSLAEVNTVESTLDQITEMHSIYLKSIYDCKLMDESYKGKWSKEPLIDQIFAFMEVLFAFVQSSEEFGSSVVSYVNLLDLSKSTESGAGDAFEGDLEQLHVRLNDLMRVMYKDLYKKNFEQRLIIFTKDLRADLDLKDLSKML</sequence>
<evidence type="ECO:0000256" key="6">
    <source>
        <dbReference type="SAM" id="MobiDB-lite"/>
    </source>
</evidence>
<reference evidence="9" key="1">
    <citation type="submission" date="2021-06" db="EMBL/GenBank/DDBJ databases">
        <title>Candida auris outbreak in lebanese hospital.</title>
        <authorList>
            <person name="Finianos M."/>
        </authorList>
    </citation>
    <scope>NUCLEOTIDE SEQUENCE</scope>
    <source>
        <strain evidence="9">CA7LBN</strain>
    </source>
</reference>
<evidence type="ECO:0000256" key="4">
    <source>
        <dbReference type="ARBA" id="ARBA00023212"/>
    </source>
</evidence>
<feature type="compositionally biased region" description="Polar residues" evidence="6">
    <location>
        <begin position="104"/>
        <end position="121"/>
    </location>
</feature>
<dbReference type="GO" id="GO:0051225">
    <property type="term" value="P:spindle assembly"/>
    <property type="evidence" value="ECO:0007669"/>
    <property type="project" value="TreeGrafter"/>
</dbReference>
<proteinExistence type="inferred from homology"/>
<dbReference type="PANTHER" id="PTHR19302">
    <property type="entry name" value="GAMMA TUBULIN COMPLEX PROTEIN"/>
    <property type="match status" value="1"/>
</dbReference>
<dbReference type="GO" id="GO:0000278">
    <property type="term" value="P:mitotic cell cycle"/>
    <property type="evidence" value="ECO:0007669"/>
    <property type="project" value="TreeGrafter"/>
</dbReference>
<dbReference type="Pfam" id="PF17681">
    <property type="entry name" value="GCP_N_terminal"/>
    <property type="match status" value="1"/>
</dbReference>
<comment type="subcellular location">
    <subcellularLocation>
        <location evidence="5">Cytoplasm</location>
        <location evidence="5">Cytoskeleton</location>
        <location evidence="5">Microtubule organizing center</location>
    </subcellularLocation>
</comment>
<evidence type="ECO:0000313" key="9">
    <source>
        <dbReference type="EMBL" id="QWW22600.1"/>
    </source>
</evidence>
<dbReference type="InterPro" id="IPR041470">
    <property type="entry name" value="GCP_N"/>
</dbReference>
<evidence type="ECO:0000256" key="1">
    <source>
        <dbReference type="ARBA" id="ARBA00010337"/>
    </source>
</evidence>
<feature type="domain" description="Gamma tubulin complex component protein N-terminal" evidence="8">
    <location>
        <begin position="155"/>
        <end position="420"/>
    </location>
</feature>
<dbReference type="GO" id="GO:0043015">
    <property type="term" value="F:gamma-tubulin binding"/>
    <property type="evidence" value="ECO:0007669"/>
    <property type="project" value="InterPro"/>
</dbReference>
<feature type="region of interest" description="Disordered" evidence="6">
    <location>
        <begin position="104"/>
        <end position="140"/>
    </location>
</feature>
<dbReference type="PANTHER" id="PTHR19302:SF33">
    <property type="entry name" value="GAMMA-TUBULIN COMPLEX COMPONENT 5"/>
    <property type="match status" value="1"/>
</dbReference>
<name>A0A8F2W0C4_CANAR</name>
<comment type="similarity">
    <text evidence="1 5">Belongs to the TUBGCP family.</text>
</comment>
<evidence type="ECO:0000256" key="3">
    <source>
        <dbReference type="ARBA" id="ARBA00022701"/>
    </source>
</evidence>
<dbReference type="GO" id="GO:0007020">
    <property type="term" value="P:microtubule nucleation"/>
    <property type="evidence" value="ECO:0007669"/>
    <property type="project" value="InterPro"/>
</dbReference>
<dbReference type="InterPro" id="IPR040457">
    <property type="entry name" value="GCP_C"/>
</dbReference>
<dbReference type="GO" id="GO:0005816">
    <property type="term" value="C:spindle pole body"/>
    <property type="evidence" value="ECO:0007669"/>
    <property type="project" value="UniProtKB-ARBA"/>
</dbReference>
<dbReference type="InterPro" id="IPR007259">
    <property type="entry name" value="GCP"/>
</dbReference>
<evidence type="ECO:0000256" key="2">
    <source>
        <dbReference type="ARBA" id="ARBA00022490"/>
    </source>
</evidence>
<dbReference type="AlphaFoldDB" id="A0A8F2W0C4"/>
<evidence type="ECO:0000259" key="8">
    <source>
        <dbReference type="Pfam" id="PF17681"/>
    </source>
</evidence>
<keyword evidence="3 5" id="KW-0493">Microtubule</keyword>
<dbReference type="InterPro" id="IPR042241">
    <property type="entry name" value="GCP_C_sf"/>
</dbReference>
<dbReference type="Pfam" id="PF04130">
    <property type="entry name" value="GCP_C_terminal"/>
    <property type="match status" value="1"/>
</dbReference>
<accession>A0A8F2W0C4</accession>
<dbReference type="Gene3D" id="1.20.120.1900">
    <property type="entry name" value="Gamma-tubulin complex, C-terminal domain"/>
    <property type="match status" value="1"/>
</dbReference>
<keyword evidence="4 5" id="KW-0206">Cytoskeleton</keyword>
<gene>
    <name evidence="9" type="ORF">CA7LBN_001346</name>
</gene>
<dbReference type="GO" id="GO:0000922">
    <property type="term" value="C:spindle pole"/>
    <property type="evidence" value="ECO:0007669"/>
    <property type="project" value="InterPro"/>
</dbReference>
<dbReference type="EMBL" id="CP076749">
    <property type="protein sequence ID" value="QWW22600.1"/>
    <property type="molecule type" value="Genomic_DNA"/>
</dbReference>
<keyword evidence="2 5" id="KW-0963">Cytoplasm</keyword>
<dbReference type="GO" id="GO:0000930">
    <property type="term" value="C:gamma-tubulin complex"/>
    <property type="evidence" value="ECO:0007669"/>
    <property type="project" value="TreeGrafter"/>
</dbReference>
<dbReference type="Proteomes" id="UP000825438">
    <property type="component" value="Chromosome I"/>
</dbReference>
<protein>
    <recommendedName>
        <fullName evidence="5">Spindle pole body component</fullName>
    </recommendedName>
</protein>
<evidence type="ECO:0000259" key="7">
    <source>
        <dbReference type="Pfam" id="PF04130"/>
    </source>
</evidence>
<dbReference type="GO" id="GO:0051321">
    <property type="term" value="P:meiotic cell cycle"/>
    <property type="evidence" value="ECO:0007669"/>
    <property type="project" value="TreeGrafter"/>
</dbReference>
<feature type="domain" description="Gamma tubulin complex component C-terminal" evidence="7">
    <location>
        <begin position="435"/>
        <end position="815"/>
    </location>
</feature>
<dbReference type="GO" id="GO:0051011">
    <property type="term" value="F:microtubule minus-end binding"/>
    <property type="evidence" value="ECO:0007669"/>
    <property type="project" value="TreeGrafter"/>
</dbReference>
<dbReference type="GO" id="GO:0031122">
    <property type="term" value="P:cytoplasmic microtubule organization"/>
    <property type="evidence" value="ECO:0007669"/>
    <property type="project" value="TreeGrafter"/>
</dbReference>
<dbReference type="GO" id="GO:0005874">
    <property type="term" value="C:microtubule"/>
    <property type="evidence" value="ECO:0007669"/>
    <property type="project" value="UniProtKB-KW"/>
</dbReference>
<evidence type="ECO:0000256" key="5">
    <source>
        <dbReference type="RuleBase" id="RU363050"/>
    </source>
</evidence>
<organism evidence="9">
    <name type="scientific">Candidozyma auris</name>
    <name type="common">Yeast</name>
    <name type="synonym">Candida auris</name>
    <dbReference type="NCBI Taxonomy" id="498019"/>
    <lineage>
        <taxon>Eukaryota</taxon>
        <taxon>Fungi</taxon>
        <taxon>Dikarya</taxon>
        <taxon>Ascomycota</taxon>
        <taxon>Saccharomycotina</taxon>
        <taxon>Pichiomycetes</taxon>
        <taxon>Metschnikowiaceae</taxon>
        <taxon>Candidozyma</taxon>
    </lineage>
</organism>